<protein>
    <submittedName>
        <fullName evidence="1">Uncharacterized protein</fullName>
    </submittedName>
</protein>
<dbReference type="EMBL" id="CAJEWN010000255">
    <property type="protein sequence ID" value="CAD2175522.1"/>
    <property type="molecule type" value="Genomic_DNA"/>
</dbReference>
<name>A0A6V7VL67_MELEN</name>
<evidence type="ECO:0000313" key="1">
    <source>
        <dbReference type="EMBL" id="CAD2175522.1"/>
    </source>
</evidence>
<dbReference type="InterPro" id="IPR012334">
    <property type="entry name" value="Pectin_lyas_fold"/>
</dbReference>
<dbReference type="AlphaFoldDB" id="A0A6V7VL67"/>
<gene>
    <name evidence="1" type="ORF">MENT_LOCUS27251</name>
</gene>
<dbReference type="Proteomes" id="UP000580250">
    <property type="component" value="Unassembled WGS sequence"/>
</dbReference>
<sequence length="166" mass="18388">MGGGVKNAIFRNIAMLNVGSKNTANLGNIQLDGITEEGSAIILTLNYLDETSDLKFQKAVNSANFEEIEFSEITIDNVNKGNSGPSILMEGYDKSQTNYPKTYLKNILVKNLNLTNVSPIQITQLLNSSFVNVQINNFNGNSAWKINDAQKLKFENVPTLKRNNWA</sequence>
<evidence type="ECO:0000313" key="2">
    <source>
        <dbReference type="Proteomes" id="UP000580250"/>
    </source>
</evidence>
<proteinExistence type="predicted"/>
<dbReference type="OrthoDB" id="187139at2759"/>
<accession>A0A6V7VL67</accession>
<organism evidence="1 2">
    <name type="scientific">Meloidogyne enterolobii</name>
    <name type="common">Root-knot nematode worm</name>
    <name type="synonym">Meloidogyne mayaguensis</name>
    <dbReference type="NCBI Taxonomy" id="390850"/>
    <lineage>
        <taxon>Eukaryota</taxon>
        <taxon>Metazoa</taxon>
        <taxon>Ecdysozoa</taxon>
        <taxon>Nematoda</taxon>
        <taxon>Chromadorea</taxon>
        <taxon>Rhabditida</taxon>
        <taxon>Tylenchina</taxon>
        <taxon>Tylenchomorpha</taxon>
        <taxon>Tylenchoidea</taxon>
        <taxon>Meloidogynidae</taxon>
        <taxon>Meloidogyninae</taxon>
        <taxon>Meloidogyne</taxon>
    </lineage>
</organism>
<reference evidence="1 2" key="1">
    <citation type="submission" date="2020-08" db="EMBL/GenBank/DDBJ databases">
        <authorList>
            <person name="Koutsovoulos G."/>
            <person name="Danchin GJ E."/>
        </authorList>
    </citation>
    <scope>NUCLEOTIDE SEQUENCE [LARGE SCALE GENOMIC DNA]</scope>
</reference>
<dbReference type="Gene3D" id="2.160.20.10">
    <property type="entry name" value="Single-stranded right-handed beta-helix, Pectin lyase-like"/>
    <property type="match status" value="1"/>
</dbReference>
<comment type="caution">
    <text evidence="1">The sequence shown here is derived from an EMBL/GenBank/DDBJ whole genome shotgun (WGS) entry which is preliminary data.</text>
</comment>